<evidence type="ECO:0000313" key="7">
    <source>
        <dbReference type="Proteomes" id="UP001243212"/>
    </source>
</evidence>
<protein>
    <submittedName>
        <fullName evidence="6">N-acetylglucosamine-6-phosphate deacetylase</fullName>
        <ecNumber evidence="6">3.5.1.25</ecNumber>
    </submittedName>
</protein>
<evidence type="ECO:0000256" key="2">
    <source>
        <dbReference type="ARBA" id="ARBA00022723"/>
    </source>
</evidence>
<evidence type="ECO:0000259" key="5">
    <source>
        <dbReference type="Pfam" id="PF01979"/>
    </source>
</evidence>
<reference evidence="6 7" key="1">
    <citation type="submission" date="2023-07" db="EMBL/GenBank/DDBJ databases">
        <title>Sequencing the genomes of 1000 actinobacteria strains.</title>
        <authorList>
            <person name="Klenk H.-P."/>
        </authorList>
    </citation>
    <scope>NUCLEOTIDE SEQUENCE [LARGE SCALE GENOMIC DNA]</scope>
    <source>
        <strain evidence="6 7">DSM 17163</strain>
    </source>
</reference>
<dbReference type="PANTHER" id="PTHR11113:SF14">
    <property type="entry name" value="N-ACETYLGLUCOSAMINE-6-PHOSPHATE DEACETYLASE"/>
    <property type="match status" value="1"/>
</dbReference>
<comment type="caution">
    <text evidence="6">The sequence shown here is derived from an EMBL/GenBank/DDBJ whole genome shotgun (WGS) entry which is preliminary data.</text>
</comment>
<sequence>MIIRGKLLDGNGQLVGSGLRIDDGLITEIFEADTEISGWITPGFIDVHCHGGGGSSFPDDPSPEGVDRAVEAHRSMGTTAMMASTVSLLDTLPPIEGLTQACEEGKLAGIHLEGPYISPHKAGAQNPVAIRNPDLDELRSWLEAGKGWIKTMTIAPEVANAIPAMEMLLDHGAVPSWGHTNANLEETRAVVEATTQYAAAIGFAQPPQMATHLFNAMPAIGHRAPGPVRELVAAAARGECVVELVADLVHVHPALVHDVVRYVSQTNPNGVVFVTDAMEGAGMPDGEYVLGGQDVKIVDGTARLLRGGAIAGGTSRLAQQVQRLVQGGHLPIEDAVRCSVAAPAAAVGFDETTPGVTLEWKVGAAPNAVVFSDELDVQQVIREGESLR</sequence>
<dbReference type="InterPro" id="IPR006680">
    <property type="entry name" value="Amidohydro-rel"/>
</dbReference>
<keyword evidence="4" id="KW-0119">Carbohydrate metabolism</keyword>
<dbReference type="RefSeq" id="WP_307682934.1">
    <property type="nucleotide sequence ID" value="NZ_JAUSQX010000001.1"/>
</dbReference>
<dbReference type="InterPro" id="IPR032466">
    <property type="entry name" value="Metal_Hydrolase"/>
</dbReference>
<keyword evidence="3 4" id="KW-0378">Hydrolase</keyword>
<proteinExistence type="inferred from homology"/>
<dbReference type="InterPro" id="IPR003764">
    <property type="entry name" value="GlcNAc_6-P_deAcase"/>
</dbReference>
<gene>
    <name evidence="6" type="ORF">J2S70_001308</name>
</gene>
<dbReference type="EMBL" id="JAUSQX010000001">
    <property type="protein sequence ID" value="MDP9806726.1"/>
    <property type="molecule type" value="Genomic_DNA"/>
</dbReference>
<keyword evidence="7" id="KW-1185">Reference proteome</keyword>
<comment type="similarity">
    <text evidence="1 4">Belongs to the metallo-dependent hydrolases superfamily. NagA family.</text>
</comment>
<dbReference type="Proteomes" id="UP001243212">
    <property type="component" value="Unassembled WGS sequence"/>
</dbReference>
<dbReference type="GO" id="GO:0008448">
    <property type="term" value="F:N-acetylglucosamine-6-phosphate deacetylase activity"/>
    <property type="evidence" value="ECO:0007669"/>
    <property type="project" value="UniProtKB-EC"/>
</dbReference>
<dbReference type="PIRSF" id="PIRSF038994">
    <property type="entry name" value="NagA"/>
    <property type="match status" value="1"/>
</dbReference>
<keyword evidence="2" id="KW-0479">Metal-binding</keyword>
<dbReference type="Pfam" id="PF01979">
    <property type="entry name" value="Amidohydro_1"/>
    <property type="match status" value="1"/>
</dbReference>
<dbReference type="SUPFAM" id="SSF51556">
    <property type="entry name" value="Metallo-dependent hydrolases"/>
    <property type="match status" value="1"/>
</dbReference>
<evidence type="ECO:0000256" key="4">
    <source>
        <dbReference type="PIRNR" id="PIRNR038994"/>
    </source>
</evidence>
<dbReference type="Gene3D" id="3.20.20.140">
    <property type="entry name" value="Metal-dependent hydrolases"/>
    <property type="match status" value="1"/>
</dbReference>
<evidence type="ECO:0000256" key="3">
    <source>
        <dbReference type="ARBA" id="ARBA00022801"/>
    </source>
</evidence>
<accession>A0ABT9NH43</accession>
<evidence type="ECO:0000313" key="6">
    <source>
        <dbReference type="EMBL" id="MDP9806726.1"/>
    </source>
</evidence>
<organism evidence="6 7">
    <name type="scientific">Trueperella bonasi</name>
    <dbReference type="NCBI Taxonomy" id="312286"/>
    <lineage>
        <taxon>Bacteria</taxon>
        <taxon>Bacillati</taxon>
        <taxon>Actinomycetota</taxon>
        <taxon>Actinomycetes</taxon>
        <taxon>Actinomycetales</taxon>
        <taxon>Actinomycetaceae</taxon>
        <taxon>Trueperella</taxon>
    </lineage>
</organism>
<evidence type="ECO:0000256" key="1">
    <source>
        <dbReference type="ARBA" id="ARBA00010716"/>
    </source>
</evidence>
<feature type="domain" description="Amidohydrolase-related" evidence="5">
    <location>
        <begin position="39"/>
        <end position="382"/>
    </location>
</feature>
<dbReference type="PANTHER" id="PTHR11113">
    <property type="entry name" value="N-ACETYLGLUCOSAMINE-6-PHOSPHATE DEACETYLASE"/>
    <property type="match status" value="1"/>
</dbReference>
<name>A0ABT9NH43_9ACTO</name>
<dbReference type="EC" id="3.5.1.25" evidence="6"/>